<gene>
    <name evidence="2" type="ORF">ACFQNJ_16210</name>
</gene>
<keyword evidence="3" id="KW-1185">Reference proteome</keyword>
<protein>
    <submittedName>
        <fullName evidence="2">Uncharacterized protein</fullName>
    </submittedName>
</protein>
<dbReference type="EMBL" id="JBHTBX010000013">
    <property type="protein sequence ID" value="MFC7436060.1"/>
    <property type="molecule type" value="Genomic_DNA"/>
</dbReference>
<feature type="region of interest" description="Disordered" evidence="1">
    <location>
        <begin position="85"/>
        <end position="105"/>
    </location>
</feature>
<reference evidence="3" key="1">
    <citation type="journal article" date="2019" name="Int. J. Syst. Evol. Microbiol.">
        <title>The Global Catalogue of Microorganisms (GCM) 10K type strain sequencing project: providing services to taxonomists for standard genome sequencing and annotation.</title>
        <authorList>
            <consortium name="The Broad Institute Genomics Platform"/>
            <consortium name="The Broad Institute Genome Sequencing Center for Infectious Disease"/>
            <person name="Wu L."/>
            <person name="Ma J."/>
        </authorList>
    </citation>
    <scope>NUCLEOTIDE SEQUENCE [LARGE SCALE GENOMIC DNA]</scope>
    <source>
        <strain evidence="3">CCUG 54518</strain>
    </source>
</reference>
<evidence type="ECO:0000313" key="2">
    <source>
        <dbReference type="EMBL" id="MFC7436060.1"/>
    </source>
</evidence>
<comment type="caution">
    <text evidence="2">The sequence shown here is derived from an EMBL/GenBank/DDBJ whole genome shotgun (WGS) entry which is preliminary data.</text>
</comment>
<name>A0ABW2RDB8_9BURK</name>
<proteinExistence type="predicted"/>
<sequence length="105" mass="10934">MNDKGELNVKTPSIDQILNAVAFLEGDHPEVADLLRQLAGEHTEILTGSEAPGAAINTHPKGVLVTEHAHWASTSGHVCLHAADGDHSAAGDDEGTWAAHTGSLQ</sequence>
<evidence type="ECO:0000313" key="3">
    <source>
        <dbReference type="Proteomes" id="UP001596495"/>
    </source>
</evidence>
<evidence type="ECO:0000256" key="1">
    <source>
        <dbReference type="SAM" id="MobiDB-lite"/>
    </source>
</evidence>
<organism evidence="2 3">
    <name type="scientific">Hydrogenophaga bisanensis</name>
    <dbReference type="NCBI Taxonomy" id="439611"/>
    <lineage>
        <taxon>Bacteria</taxon>
        <taxon>Pseudomonadati</taxon>
        <taxon>Pseudomonadota</taxon>
        <taxon>Betaproteobacteria</taxon>
        <taxon>Burkholderiales</taxon>
        <taxon>Comamonadaceae</taxon>
        <taxon>Hydrogenophaga</taxon>
    </lineage>
</organism>
<accession>A0ABW2RDB8</accession>
<dbReference type="Proteomes" id="UP001596495">
    <property type="component" value="Unassembled WGS sequence"/>
</dbReference>
<dbReference type="RefSeq" id="WP_382259426.1">
    <property type="nucleotide sequence ID" value="NZ_JBHTBX010000013.1"/>
</dbReference>